<sequence length="110" mass="11819">ISLLPSPPAAAILLGVLGAPPSLLRLGELYALLLAGITHSLTIAAVPGPKFIFYLEVHSDNGPLSEVSESDHGQPLPRIQIAALHRPHAPQFLQRYSTEPKRTRVQSCRG</sequence>
<proteinExistence type="predicted"/>
<name>A0A0P0WGL7_ORYSJ</name>
<keyword evidence="2" id="KW-1185">Reference proteome</keyword>
<evidence type="ECO:0000313" key="1">
    <source>
        <dbReference type="EMBL" id="BAS91629.1"/>
    </source>
</evidence>
<evidence type="ECO:0000313" key="2">
    <source>
        <dbReference type="Proteomes" id="UP000059680"/>
    </source>
</evidence>
<accession>A0A0P0WGL7</accession>
<feature type="non-terminal residue" evidence="1">
    <location>
        <position position="110"/>
    </location>
</feature>
<dbReference type="InParanoid" id="A0A0P0WGL7"/>
<reference evidence="1 2" key="3">
    <citation type="journal article" date="2013" name="Rice">
        <title>Improvement of the Oryza sativa Nipponbare reference genome using next generation sequence and optical map data.</title>
        <authorList>
            <person name="Kawahara Y."/>
            <person name="de la Bastide M."/>
            <person name="Hamilton J.P."/>
            <person name="Kanamori H."/>
            <person name="McCombie W.R."/>
            <person name="Ouyang S."/>
            <person name="Schwartz D.C."/>
            <person name="Tanaka T."/>
            <person name="Wu J."/>
            <person name="Zhou S."/>
            <person name="Childs K.L."/>
            <person name="Davidson R.M."/>
            <person name="Lin H."/>
            <person name="Quesada-Ocampo L."/>
            <person name="Vaillancourt B."/>
            <person name="Sakai H."/>
            <person name="Lee S.S."/>
            <person name="Kim J."/>
            <person name="Numa H."/>
            <person name="Itoh T."/>
            <person name="Buell C.R."/>
            <person name="Matsumoto T."/>
        </authorList>
    </citation>
    <scope>NUCLEOTIDE SEQUENCE [LARGE SCALE GENOMIC DNA]</scope>
    <source>
        <strain evidence="2">cv. Nipponbare</strain>
    </source>
</reference>
<dbReference type="PaxDb" id="39947-A0A0P0WGL7"/>
<dbReference type="Proteomes" id="UP000059680">
    <property type="component" value="Chromosome 4"/>
</dbReference>
<reference evidence="2" key="1">
    <citation type="journal article" date="2005" name="Nature">
        <title>The map-based sequence of the rice genome.</title>
        <authorList>
            <consortium name="International rice genome sequencing project (IRGSP)"/>
            <person name="Matsumoto T."/>
            <person name="Wu J."/>
            <person name="Kanamori H."/>
            <person name="Katayose Y."/>
            <person name="Fujisawa M."/>
            <person name="Namiki N."/>
            <person name="Mizuno H."/>
            <person name="Yamamoto K."/>
            <person name="Antonio B.A."/>
            <person name="Baba T."/>
            <person name="Sakata K."/>
            <person name="Nagamura Y."/>
            <person name="Aoki H."/>
            <person name="Arikawa K."/>
            <person name="Arita K."/>
            <person name="Bito T."/>
            <person name="Chiden Y."/>
            <person name="Fujitsuka N."/>
            <person name="Fukunaka R."/>
            <person name="Hamada M."/>
            <person name="Harada C."/>
            <person name="Hayashi A."/>
            <person name="Hijishita S."/>
            <person name="Honda M."/>
            <person name="Hosokawa S."/>
            <person name="Ichikawa Y."/>
            <person name="Idonuma A."/>
            <person name="Iijima M."/>
            <person name="Ikeda M."/>
            <person name="Ikeno M."/>
            <person name="Ito K."/>
            <person name="Ito S."/>
            <person name="Ito T."/>
            <person name="Ito Y."/>
            <person name="Ito Y."/>
            <person name="Iwabuchi A."/>
            <person name="Kamiya K."/>
            <person name="Karasawa W."/>
            <person name="Kurita K."/>
            <person name="Katagiri S."/>
            <person name="Kikuta A."/>
            <person name="Kobayashi H."/>
            <person name="Kobayashi N."/>
            <person name="Machita K."/>
            <person name="Maehara T."/>
            <person name="Masukawa M."/>
            <person name="Mizubayashi T."/>
            <person name="Mukai Y."/>
            <person name="Nagasaki H."/>
            <person name="Nagata Y."/>
            <person name="Naito S."/>
            <person name="Nakashima M."/>
            <person name="Nakama Y."/>
            <person name="Nakamichi Y."/>
            <person name="Nakamura M."/>
            <person name="Meguro A."/>
            <person name="Negishi M."/>
            <person name="Ohta I."/>
            <person name="Ohta T."/>
            <person name="Okamoto M."/>
            <person name="Ono N."/>
            <person name="Saji S."/>
            <person name="Sakaguchi M."/>
            <person name="Sakai K."/>
            <person name="Shibata M."/>
            <person name="Shimokawa T."/>
            <person name="Song J."/>
            <person name="Takazaki Y."/>
            <person name="Terasawa K."/>
            <person name="Tsugane M."/>
            <person name="Tsuji K."/>
            <person name="Ueda S."/>
            <person name="Waki K."/>
            <person name="Yamagata H."/>
            <person name="Yamamoto M."/>
            <person name="Yamamoto S."/>
            <person name="Yamane H."/>
            <person name="Yoshiki S."/>
            <person name="Yoshihara R."/>
            <person name="Yukawa K."/>
            <person name="Zhong H."/>
            <person name="Yano M."/>
            <person name="Yuan Q."/>
            <person name="Ouyang S."/>
            <person name="Liu J."/>
            <person name="Jones K.M."/>
            <person name="Gansberger K."/>
            <person name="Moffat K."/>
            <person name="Hill J."/>
            <person name="Bera J."/>
            <person name="Fadrosh D."/>
            <person name="Jin S."/>
            <person name="Johri S."/>
            <person name="Kim M."/>
            <person name="Overton L."/>
            <person name="Reardon M."/>
            <person name="Tsitrin T."/>
            <person name="Vuong H."/>
            <person name="Weaver B."/>
            <person name="Ciecko A."/>
            <person name="Tallon L."/>
            <person name="Jackson J."/>
            <person name="Pai G."/>
            <person name="Aken S.V."/>
            <person name="Utterback T."/>
            <person name="Reidmuller S."/>
            <person name="Feldblyum T."/>
            <person name="Hsiao J."/>
            <person name="Zismann V."/>
            <person name="Iobst S."/>
            <person name="de Vazeille A.R."/>
            <person name="Buell C.R."/>
            <person name="Ying K."/>
            <person name="Li Y."/>
            <person name="Lu T."/>
            <person name="Huang Y."/>
            <person name="Zhao Q."/>
            <person name="Feng Q."/>
            <person name="Zhang L."/>
            <person name="Zhu J."/>
            <person name="Weng Q."/>
            <person name="Mu J."/>
            <person name="Lu Y."/>
            <person name="Fan D."/>
            <person name="Liu Y."/>
            <person name="Guan J."/>
            <person name="Zhang Y."/>
            <person name="Yu S."/>
            <person name="Liu X."/>
            <person name="Zhang Y."/>
            <person name="Hong G."/>
            <person name="Han B."/>
            <person name="Choisne N."/>
            <person name="Demange N."/>
            <person name="Orjeda G."/>
            <person name="Samain S."/>
            <person name="Cattolico L."/>
            <person name="Pelletier E."/>
            <person name="Couloux A."/>
            <person name="Segurens B."/>
            <person name="Wincker P."/>
            <person name="D'Hont A."/>
            <person name="Scarpelli C."/>
            <person name="Weissenbach J."/>
            <person name="Salanoubat M."/>
            <person name="Quetier F."/>
            <person name="Yu Y."/>
            <person name="Kim H.R."/>
            <person name="Rambo T."/>
            <person name="Currie J."/>
            <person name="Collura K."/>
            <person name="Luo M."/>
            <person name="Yang T."/>
            <person name="Ammiraju J.S.S."/>
            <person name="Engler F."/>
            <person name="Soderlund C."/>
            <person name="Wing R.A."/>
            <person name="Palmer L.E."/>
            <person name="de la Bastide M."/>
            <person name="Spiegel L."/>
            <person name="Nascimento L."/>
            <person name="Zutavern T."/>
            <person name="O'Shaughnessy A."/>
            <person name="Dike S."/>
            <person name="Dedhia N."/>
            <person name="Preston R."/>
            <person name="Balija V."/>
            <person name="McCombie W.R."/>
            <person name="Chow T."/>
            <person name="Chen H."/>
            <person name="Chung M."/>
            <person name="Chen C."/>
            <person name="Shaw J."/>
            <person name="Wu H."/>
            <person name="Hsiao K."/>
            <person name="Chao Y."/>
            <person name="Chu M."/>
            <person name="Cheng C."/>
            <person name="Hour A."/>
            <person name="Lee P."/>
            <person name="Lin S."/>
            <person name="Lin Y."/>
            <person name="Liou J."/>
            <person name="Liu S."/>
            <person name="Hsing Y."/>
            <person name="Raghuvanshi S."/>
            <person name="Mohanty A."/>
            <person name="Bharti A.K."/>
            <person name="Gaur A."/>
            <person name="Gupta V."/>
            <person name="Kumar D."/>
            <person name="Ravi V."/>
            <person name="Vij S."/>
            <person name="Kapur A."/>
            <person name="Khurana P."/>
            <person name="Khurana P."/>
            <person name="Khurana J.P."/>
            <person name="Tyagi A.K."/>
            <person name="Gaikwad K."/>
            <person name="Singh A."/>
            <person name="Dalal V."/>
            <person name="Srivastava S."/>
            <person name="Dixit A."/>
            <person name="Pal A.K."/>
            <person name="Ghazi I.A."/>
            <person name="Yadav M."/>
            <person name="Pandit A."/>
            <person name="Bhargava A."/>
            <person name="Sureshbabu K."/>
            <person name="Batra K."/>
            <person name="Sharma T.R."/>
            <person name="Mohapatra T."/>
            <person name="Singh N.K."/>
            <person name="Messing J."/>
            <person name="Nelson A.B."/>
            <person name="Fuks G."/>
            <person name="Kavchok S."/>
            <person name="Keizer G."/>
            <person name="Linton E."/>
            <person name="Llaca V."/>
            <person name="Song R."/>
            <person name="Tanyolac B."/>
            <person name="Young S."/>
            <person name="Ho-Il K."/>
            <person name="Hahn J.H."/>
            <person name="Sangsakoo G."/>
            <person name="Vanavichit A."/>
            <person name="de Mattos Luiz.A.T."/>
            <person name="Zimmer P.D."/>
            <person name="Malone G."/>
            <person name="Dellagostin O."/>
            <person name="de Oliveira A.C."/>
            <person name="Bevan M."/>
            <person name="Bancroft I."/>
            <person name="Minx P."/>
            <person name="Cordum H."/>
            <person name="Wilson R."/>
            <person name="Cheng Z."/>
            <person name="Jin W."/>
            <person name="Jiang J."/>
            <person name="Leong S.A."/>
            <person name="Iwama H."/>
            <person name="Gojobori T."/>
            <person name="Itoh T."/>
            <person name="Niimura Y."/>
            <person name="Fujii Y."/>
            <person name="Habara T."/>
            <person name="Sakai H."/>
            <person name="Sato Y."/>
            <person name="Wilson G."/>
            <person name="Kumar K."/>
            <person name="McCouch S."/>
            <person name="Juretic N."/>
            <person name="Hoen D."/>
            <person name="Wright S."/>
            <person name="Bruskiewich R."/>
            <person name="Bureau T."/>
            <person name="Miyao A."/>
            <person name="Hirochika H."/>
            <person name="Nishikawa T."/>
            <person name="Kadowaki K."/>
            <person name="Sugiura M."/>
            <person name="Burr B."/>
            <person name="Sasaki T."/>
        </authorList>
    </citation>
    <scope>NUCLEOTIDE SEQUENCE [LARGE SCALE GENOMIC DNA]</scope>
    <source>
        <strain evidence="2">cv. Nipponbare</strain>
    </source>
</reference>
<organism evidence="1 2">
    <name type="scientific">Oryza sativa subsp. japonica</name>
    <name type="common">Rice</name>
    <dbReference type="NCBI Taxonomy" id="39947"/>
    <lineage>
        <taxon>Eukaryota</taxon>
        <taxon>Viridiplantae</taxon>
        <taxon>Streptophyta</taxon>
        <taxon>Embryophyta</taxon>
        <taxon>Tracheophyta</taxon>
        <taxon>Spermatophyta</taxon>
        <taxon>Magnoliopsida</taxon>
        <taxon>Liliopsida</taxon>
        <taxon>Poales</taxon>
        <taxon>Poaceae</taxon>
        <taxon>BOP clade</taxon>
        <taxon>Oryzoideae</taxon>
        <taxon>Oryzeae</taxon>
        <taxon>Oryzinae</taxon>
        <taxon>Oryza</taxon>
        <taxon>Oryza sativa</taxon>
    </lineage>
</organism>
<gene>
    <name evidence="1" type="ordered locus">Os04g0676800</name>
    <name evidence="1" type="ORF">OSNPB_040676800</name>
</gene>
<dbReference type="EMBL" id="AP014960">
    <property type="protein sequence ID" value="BAS91629.1"/>
    <property type="molecule type" value="Genomic_DNA"/>
</dbReference>
<dbReference type="AlphaFoldDB" id="A0A0P0WGL7"/>
<protein>
    <submittedName>
        <fullName evidence="1">Os04g0676800 protein</fullName>
    </submittedName>
</protein>
<reference evidence="1 2" key="2">
    <citation type="journal article" date="2013" name="Plant Cell Physiol.">
        <title>Rice Annotation Project Database (RAP-DB): an integrative and interactive database for rice genomics.</title>
        <authorList>
            <person name="Sakai H."/>
            <person name="Lee S.S."/>
            <person name="Tanaka T."/>
            <person name="Numa H."/>
            <person name="Kim J."/>
            <person name="Kawahara Y."/>
            <person name="Wakimoto H."/>
            <person name="Yang C.C."/>
            <person name="Iwamoto M."/>
            <person name="Abe T."/>
            <person name="Yamada Y."/>
            <person name="Muto A."/>
            <person name="Inokuchi H."/>
            <person name="Ikemura T."/>
            <person name="Matsumoto T."/>
            <person name="Sasaki T."/>
            <person name="Itoh T."/>
        </authorList>
    </citation>
    <scope>NUCLEOTIDE SEQUENCE [LARGE SCALE GENOMIC DNA]</scope>
    <source>
        <strain evidence="2">cv. Nipponbare</strain>
    </source>
</reference>
<dbReference type="Gramene" id="Os04t0676800-01">
    <property type="protein sequence ID" value="Os04t0676800-01"/>
    <property type="gene ID" value="Os04g0676800"/>
</dbReference>